<name>A0ABQ0LUT6_MYCCL</name>
<gene>
    <name evidence="2" type="ORF">MCHLO_11675</name>
</gene>
<feature type="region of interest" description="Disordered" evidence="1">
    <location>
        <begin position="1"/>
        <end position="35"/>
    </location>
</feature>
<evidence type="ECO:0000313" key="3">
    <source>
        <dbReference type="Proteomes" id="UP000815677"/>
    </source>
</evidence>
<evidence type="ECO:0000256" key="1">
    <source>
        <dbReference type="SAM" id="MobiDB-lite"/>
    </source>
</evidence>
<dbReference type="Proteomes" id="UP000815677">
    <property type="component" value="Unassembled WGS sequence"/>
</dbReference>
<accession>A0ABQ0LUT6</accession>
<dbReference type="EMBL" id="DF848783">
    <property type="protein sequence ID" value="GAT54853.1"/>
    <property type="molecule type" value="Genomic_DNA"/>
</dbReference>
<sequence>MLSARSFTNHHVGDTVPGINAQHKKRTSPTIPGHMRTTAQLEADAVARLSLNMHRILIVLVRHISPEDAKQQL</sequence>
<evidence type="ECO:0000313" key="2">
    <source>
        <dbReference type="EMBL" id="GAT54853.1"/>
    </source>
</evidence>
<organism evidence="2 3">
    <name type="scientific">Mycena chlorophos</name>
    <name type="common">Agaric fungus</name>
    <name type="synonym">Agaricus chlorophos</name>
    <dbReference type="NCBI Taxonomy" id="658473"/>
    <lineage>
        <taxon>Eukaryota</taxon>
        <taxon>Fungi</taxon>
        <taxon>Dikarya</taxon>
        <taxon>Basidiomycota</taxon>
        <taxon>Agaricomycotina</taxon>
        <taxon>Agaricomycetes</taxon>
        <taxon>Agaricomycetidae</taxon>
        <taxon>Agaricales</taxon>
        <taxon>Marasmiineae</taxon>
        <taxon>Mycenaceae</taxon>
        <taxon>Mycena</taxon>
    </lineage>
</organism>
<keyword evidence="3" id="KW-1185">Reference proteome</keyword>
<proteinExistence type="predicted"/>
<protein>
    <submittedName>
        <fullName evidence="2">Uncharacterized protein</fullName>
    </submittedName>
</protein>
<reference evidence="2" key="1">
    <citation type="submission" date="2014-09" db="EMBL/GenBank/DDBJ databases">
        <title>Genome sequence of the luminous mushroom Mycena chlorophos for searching fungal bioluminescence genes.</title>
        <authorList>
            <person name="Tanaka Y."/>
            <person name="Kasuga D."/>
            <person name="Oba Y."/>
            <person name="Hase S."/>
            <person name="Sato K."/>
            <person name="Oba Y."/>
            <person name="Sakakibara Y."/>
        </authorList>
    </citation>
    <scope>NUCLEOTIDE SEQUENCE</scope>
</reference>